<dbReference type="Proteomes" id="UP001171916">
    <property type="component" value="Unassembled WGS sequence"/>
</dbReference>
<dbReference type="EMBL" id="JAUEPH010000001">
    <property type="protein sequence ID" value="MDN3203087.1"/>
    <property type="molecule type" value="Genomic_DNA"/>
</dbReference>
<proteinExistence type="predicted"/>
<dbReference type="Gene3D" id="3.40.50.2300">
    <property type="match status" value="1"/>
</dbReference>
<keyword evidence="1" id="KW-0597">Phosphoprotein</keyword>
<keyword evidence="4" id="KW-1185">Reference proteome</keyword>
<comment type="caution">
    <text evidence="3">The sequence shown here is derived from an EMBL/GenBank/DDBJ whole genome shotgun (WGS) entry which is preliminary data.</text>
</comment>
<dbReference type="Pfam" id="PF00072">
    <property type="entry name" value="Response_reg"/>
    <property type="match status" value="1"/>
</dbReference>
<dbReference type="PANTHER" id="PTHR43228">
    <property type="entry name" value="TWO-COMPONENT RESPONSE REGULATOR"/>
    <property type="match status" value="1"/>
</dbReference>
<dbReference type="RefSeq" id="WP_289998638.1">
    <property type="nucleotide sequence ID" value="NZ_JAUEPH010000001.1"/>
</dbReference>
<name>A0ABT7Y9A5_9BACT</name>
<evidence type="ECO:0000259" key="2">
    <source>
        <dbReference type="PROSITE" id="PS50110"/>
    </source>
</evidence>
<protein>
    <submittedName>
        <fullName evidence="3">Response regulator</fullName>
    </submittedName>
</protein>
<dbReference type="InterPro" id="IPR011006">
    <property type="entry name" value="CheY-like_superfamily"/>
</dbReference>
<gene>
    <name evidence="3" type="ORF">QVH07_02960</name>
</gene>
<dbReference type="CDD" id="cd17546">
    <property type="entry name" value="REC_hyHK_CKI1_RcsC-like"/>
    <property type="match status" value="1"/>
</dbReference>
<evidence type="ECO:0000313" key="4">
    <source>
        <dbReference type="Proteomes" id="UP001171916"/>
    </source>
</evidence>
<evidence type="ECO:0000313" key="3">
    <source>
        <dbReference type="EMBL" id="MDN3203087.1"/>
    </source>
</evidence>
<feature type="modified residue" description="4-aspartylphosphate" evidence="1">
    <location>
        <position position="52"/>
    </location>
</feature>
<dbReference type="InterPro" id="IPR001789">
    <property type="entry name" value="Sig_transdc_resp-reg_receiver"/>
</dbReference>
<dbReference type="PANTHER" id="PTHR43228:SF1">
    <property type="entry name" value="TWO-COMPONENT RESPONSE REGULATOR ARR22"/>
    <property type="match status" value="1"/>
</dbReference>
<dbReference type="SMART" id="SM00448">
    <property type="entry name" value="REC"/>
    <property type="match status" value="1"/>
</dbReference>
<dbReference type="PROSITE" id="PS50110">
    <property type="entry name" value="RESPONSE_REGULATORY"/>
    <property type="match status" value="1"/>
</dbReference>
<organism evidence="3 4">
    <name type="scientific">Algoriphagus sediminis</name>
    <dbReference type="NCBI Taxonomy" id="3057113"/>
    <lineage>
        <taxon>Bacteria</taxon>
        <taxon>Pseudomonadati</taxon>
        <taxon>Bacteroidota</taxon>
        <taxon>Cytophagia</taxon>
        <taxon>Cytophagales</taxon>
        <taxon>Cyclobacteriaceae</taxon>
        <taxon>Algoriphagus</taxon>
    </lineage>
</organism>
<reference evidence="3" key="1">
    <citation type="submission" date="2023-06" db="EMBL/GenBank/DDBJ databases">
        <title>Robiginitalea aurantiacus sp. nov. and Algoriphagus sediminis sp. nov., isolated from coastal sediment.</title>
        <authorList>
            <person name="Zhou Z.Y."/>
            <person name="An J."/>
            <person name="Jia Y.W."/>
            <person name="Du Z.J."/>
        </authorList>
    </citation>
    <scope>NUCLEOTIDE SEQUENCE</scope>
    <source>
        <strain evidence="3">C2-7</strain>
    </source>
</reference>
<accession>A0ABT7Y9A5</accession>
<evidence type="ECO:0000256" key="1">
    <source>
        <dbReference type="PROSITE-ProRule" id="PRU00169"/>
    </source>
</evidence>
<sequence length="123" mass="13961">MRVLVVEDDSVHRFILTTIFQKSDDQVTAAKNGREALDILAEDQQFNIILTDIQMPEMDGIELLSRVRSNQITSMIPVIGFTAGDVNMYREKSATLFDALIAKPMDFWDLHTLAKRYVEGPTN</sequence>
<feature type="domain" description="Response regulatory" evidence="2">
    <location>
        <begin position="2"/>
        <end position="118"/>
    </location>
</feature>
<dbReference type="InterPro" id="IPR052048">
    <property type="entry name" value="ST_Response_Regulator"/>
</dbReference>
<dbReference type="SUPFAM" id="SSF52172">
    <property type="entry name" value="CheY-like"/>
    <property type="match status" value="1"/>
</dbReference>